<comment type="catalytic activity">
    <reaction evidence="8">
        <text>L-aspartate + L-glutamine + ATP + H2O = L-asparagine + L-glutamate + AMP + diphosphate + H(+)</text>
        <dbReference type="Rhea" id="RHEA:12228"/>
        <dbReference type="ChEBI" id="CHEBI:15377"/>
        <dbReference type="ChEBI" id="CHEBI:15378"/>
        <dbReference type="ChEBI" id="CHEBI:29985"/>
        <dbReference type="ChEBI" id="CHEBI:29991"/>
        <dbReference type="ChEBI" id="CHEBI:30616"/>
        <dbReference type="ChEBI" id="CHEBI:33019"/>
        <dbReference type="ChEBI" id="CHEBI:58048"/>
        <dbReference type="ChEBI" id="CHEBI:58359"/>
        <dbReference type="ChEBI" id="CHEBI:456215"/>
        <dbReference type="EC" id="6.3.5.4"/>
    </reaction>
</comment>
<feature type="binding site" evidence="10">
    <location>
        <position position="255"/>
    </location>
    <ligand>
        <name>ATP</name>
        <dbReference type="ChEBI" id="CHEBI:30616"/>
    </ligand>
</feature>
<reference evidence="12 13" key="1">
    <citation type="submission" date="2016-09" db="EMBL/GenBank/DDBJ databases">
        <title>genome sequence of Mycobacterium sp. 739 SCH.</title>
        <authorList>
            <person name="Greninger A.L."/>
            <person name="Qin X."/>
            <person name="Jerome K."/>
            <person name="Vora S."/>
            <person name="Quinn K."/>
        </authorList>
    </citation>
    <scope>NUCLEOTIDE SEQUENCE [LARGE SCALE GENOMIC DNA]</scope>
    <source>
        <strain evidence="12 13">SCH</strain>
    </source>
</reference>
<keyword evidence="13" id="KW-1185">Reference proteome</keyword>
<feature type="active site" description="For GATase activity" evidence="9">
    <location>
        <position position="2"/>
    </location>
</feature>
<dbReference type="NCBIfam" id="TIGR01536">
    <property type="entry name" value="asn_synth_AEB"/>
    <property type="match status" value="1"/>
</dbReference>
<evidence type="ECO:0000256" key="2">
    <source>
        <dbReference type="ARBA" id="ARBA00005752"/>
    </source>
</evidence>
<accession>A0A1E8PXA6</accession>
<feature type="binding site" evidence="10">
    <location>
        <position position="96"/>
    </location>
    <ligand>
        <name>L-glutamine</name>
        <dbReference type="ChEBI" id="CHEBI:58359"/>
    </ligand>
</feature>
<feature type="domain" description="Glutamine amidotransferase type-2" evidence="11">
    <location>
        <begin position="2"/>
        <end position="209"/>
    </location>
</feature>
<dbReference type="EC" id="6.3.5.4" evidence="3"/>
<evidence type="ECO:0000259" key="11">
    <source>
        <dbReference type="PROSITE" id="PS51278"/>
    </source>
</evidence>
<evidence type="ECO:0000256" key="1">
    <source>
        <dbReference type="ARBA" id="ARBA00005187"/>
    </source>
</evidence>
<feature type="binding site" evidence="10">
    <location>
        <begin position="353"/>
        <end position="354"/>
    </location>
    <ligand>
        <name>ATP</name>
        <dbReference type="ChEBI" id="CHEBI:30616"/>
    </ligand>
</feature>
<dbReference type="Pfam" id="PF13537">
    <property type="entry name" value="GATase_7"/>
    <property type="match status" value="1"/>
</dbReference>
<dbReference type="GO" id="GO:0006529">
    <property type="term" value="P:asparagine biosynthetic process"/>
    <property type="evidence" value="ECO:0007669"/>
    <property type="project" value="UniProtKB-KW"/>
</dbReference>
<evidence type="ECO:0000313" key="12">
    <source>
        <dbReference type="EMBL" id="OFJ50953.1"/>
    </source>
</evidence>
<evidence type="ECO:0000256" key="8">
    <source>
        <dbReference type="ARBA" id="ARBA00048741"/>
    </source>
</evidence>
<evidence type="ECO:0000256" key="5">
    <source>
        <dbReference type="ARBA" id="ARBA00022840"/>
    </source>
</evidence>
<evidence type="ECO:0000256" key="10">
    <source>
        <dbReference type="PIRSR" id="PIRSR001589-2"/>
    </source>
</evidence>
<dbReference type="GO" id="GO:0004066">
    <property type="term" value="F:asparagine synthase (glutamine-hydrolyzing) activity"/>
    <property type="evidence" value="ECO:0007669"/>
    <property type="project" value="UniProtKB-EC"/>
</dbReference>
<dbReference type="InterPro" id="IPR033738">
    <property type="entry name" value="AsnB_N"/>
</dbReference>
<keyword evidence="5 10" id="KW-0067">ATP-binding</keyword>
<dbReference type="Proteomes" id="UP000178953">
    <property type="component" value="Unassembled WGS sequence"/>
</dbReference>
<dbReference type="InterPro" id="IPR051786">
    <property type="entry name" value="ASN_synthetase/amidase"/>
</dbReference>
<dbReference type="SUPFAM" id="SSF52402">
    <property type="entry name" value="Adenine nucleotide alpha hydrolases-like"/>
    <property type="match status" value="1"/>
</dbReference>
<sequence length="581" mass="61710">MCGIAGAAGPGATTALVEDMCAALRHRGPDDLRAVAVGDPPVSLGIARLAIIDVAGGRQPIAAGDVTVVGNGEIFNHVELRAELEQRGHRFRTGSDVEVVAHLFEESGLACLGRLNGMFALAIHDGRTGEVHLVRDRVGVKPLFWSNAGGRLRFASELPALLRDPALPRTVDLEGLASMLVLTHLPAPRTPLRDVAKVEPGCVVTWRAGEVGHRRWWHWPTPSGAAPKDVRDQVRDLVVDAVRLQLRSDVPVGVLLSGGIDSTAVLWAVRELGSSAPGYCVDFDEPDGDTAYARLAADDLGAPLITRTIDGVDALRALPDLAARLSEPLGDPAVLPSLAICETAAQDVTVLLSGTGADEIWGGYGRYTLPGADPVQRYVDDLSVLPEAEVRTALGLSGREPVTQRLRDGLAAVGTRDTGAARMYLDGTLSLPAALLPLLDTSSMVHSLEARVPLLDHRLVELAAALPGDARMPGGALKDLFRSALRGCVPDAVLDRPKRGFAPPLSRWDAARLGTVLRRLQATPGGIADVLDPVVARRWLRADAADPALVALRTWVLLVADLWWRALITRQPLTGDLATVA</sequence>
<dbReference type="SUPFAM" id="SSF56235">
    <property type="entry name" value="N-terminal nucleophile aminohydrolases (Ntn hydrolases)"/>
    <property type="match status" value="1"/>
</dbReference>
<dbReference type="GO" id="GO:0005524">
    <property type="term" value="F:ATP binding"/>
    <property type="evidence" value="ECO:0007669"/>
    <property type="project" value="UniProtKB-KW"/>
</dbReference>
<keyword evidence="9" id="KW-0028">Amino-acid biosynthesis</keyword>
<evidence type="ECO:0000256" key="3">
    <source>
        <dbReference type="ARBA" id="ARBA00012737"/>
    </source>
</evidence>
<dbReference type="RefSeq" id="WP_070355834.1">
    <property type="nucleotide sequence ID" value="NZ_CP043474.1"/>
</dbReference>
<dbReference type="InterPro" id="IPR014729">
    <property type="entry name" value="Rossmann-like_a/b/a_fold"/>
</dbReference>
<keyword evidence="7 9" id="KW-0315">Glutamine amidotransferase</keyword>
<protein>
    <recommendedName>
        <fullName evidence="3">asparagine synthase (glutamine-hydrolyzing)</fullName>
        <ecNumber evidence="3">6.3.5.4</ecNumber>
    </recommendedName>
</protein>
<organism evidence="12 13">
    <name type="scientific">Mycolicibacterium grossiae</name>
    <dbReference type="NCBI Taxonomy" id="1552759"/>
    <lineage>
        <taxon>Bacteria</taxon>
        <taxon>Bacillati</taxon>
        <taxon>Actinomycetota</taxon>
        <taxon>Actinomycetes</taxon>
        <taxon>Mycobacteriales</taxon>
        <taxon>Mycobacteriaceae</taxon>
        <taxon>Mycolicibacterium</taxon>
    </lineage>
</organism>
<dbReference type="InterPro" id="IPR029055">
    <property type="entry name" value="Ntn_hydrolases_N"/>
</dbReference>
<name>A0A1E8PXA6_9MYCO</name>
<dbReference type="Gene3D" id="3.60.20.10">
    <property type="entry name" value="Glutamine Phosphoribosylpyrophosphate, subunit 1, domain 1"/>
    <property type="match status" value="1"/>
</dbReference>
<gene>
    <name evidence="12" type="ORF">BEL07_25405</name>
</gene>
<dbReference type="EMBL" id="MCHX01000086">
    <property type="protein sequence ID" value="OFJ50953.1"/>
    <property type="molecule type" value="Genomic_DNA"/>
</dbReference>
<dbReference type="InterPro" id="IPR006426">
    <property type="entry name" value="Asn_synth_AEB"/>
</dbReference>
<dbReference type="PANTHER" id="PTHR43284">
    <property type="entry name" value="ASPARAGINE SYNTHETASE (GLUTAMINE-HYDROLYZING)"/>
    <property type="match status" value="1"/>
</dbReference>
<evidence type="ECO:0000256" key="9">
    <source>
        <dbReference type="PIRSR" id="PIRSR001589-1"/>
    </source>
</evidence>
<keyword evidence="6 9" id="KW-0061">Asparagine biosynthesis</keyword>
<feature type="binding site" evidence="10">
    <location>
        <position position="281"/>
    </location>
    <ligand>
        <name>ATP</name>
        <dbReference type="ChEBI" id="CHEBI:30616"/>
    </ligand>
</feature>
<dbReference type="CDD" id="cd00712">
    <property type="entry name" value="AsnB"/>
    <property type="match status" value="1"/>
</dbReference>
<proteinExistence type="inferred from homology"/>
<keyword evidence="4 10" id="KW-0547">Nucleotide-binding</keyword>
<evidence type="ECO:0000256" key="7">
    <source>
        <dbReference type="ARBA" id="ARBA00022962"/>
    </source>
</evidence>
<comment type="caution">
    <text evidence="12">The sequence shown here is derived from an EMBL/GenBank/DDBJ whole genome shotgun (WGS) entry which is preliminary data.</text>
</comment>
<comment type="pathway">
    <text evidence="1">Amino-acid biosynthesis; L-asparagine biosynthesis; L-asparagine from L-aspartate (L-Gln route): step 1/1.</text>
</comment>
<dbReference type="PROSITE" id="PS51278">
    <property type="entry name" value="GATASE_TYPE_2"/>
    <property type="match status" value="1"/>
</dbReference>
<dbReference type="PANTHER" id="PTHR43284:SF1">
    <property type="entry name" value="ASPARAGINE SYNTHETASE"/>
    <property type="match status" value="1"/>
</dbReference>
<dbReference type="CDD" id="cd01991">
    <property type="entry name" value="Asn_synthase_B_C"/>
    <property type="match status" value="1"/>
</dbReference>
<comment type="similarity">
    <text evidence="2">Belongs to the asparagine synthetase family.</text>
</comment>
<evidence type="ECO:0000256" key="4">
    <source>
        <dbReference type="ARBA" id="ARBA00022741"/>
    </source>
</evidence>
<dbReference type="GO" id="GO:0005829">
    <property type="term" value="C:cytosol"/>
    <property type="evidence" value="ECO:0007669"/>
    <property type="project" value="TreeGrafter"/>
</dbReference>
<dbReference type="AlphaFoldDB" id="A0A1E8PXA6"/>
<dbReference type="InterPro" id="IPR017932">
    <property type="entry name" value="GATase_2_dom"/>
</dbReference>
<evidence type="ECO:0000256" key="6">
    <source>
        <dbReference type="ARBA" id="ARBA00022888"/>
    </source>
</evidence>
<evidence type="ECO:0000313" key="13">
    <source>
        <dbReference type="Proteomes" id="UP000178953"/>
    </source>
</evidence>
<dbReference type="InterPro" id="IPR001962">
    <property type="entry name" value="Asn_synthase"/>
</dbReference>
<dbReference type="Gene3D" id="3.40.50.620">
    <property type="entry name" value="HUPs"/>
    <property type="match status" value="1"/>
</dbReference>
<dbReference type="Pfam" id="PF00733">
    <property type="entry name" value="Asn_synthase"/>
    <property type="match status" value="1"/>
</dbReference>
<dbReference type="PIRSF" id="PIRSF001589">
    <property type="entry name" value="Asn_synthetase_glu-h"/>
    <property type="match status" value="1"/>
</dbReference>